<feature type="transmembrane region" description="Helical" evidence="1">
    <location>
        <begin position="227"/>
        <end position="247"/>
    </location>
</feature>
<reference evidence="3" key="1">
    <citation type="journal article" date="2019" name="Int. J. Syst. Evol. Microbiol.">
        <title>The Global Catalogue of Microorganisms (GCM) 10K type strain sequencing project: providing services to taxonomists for standard genome sequencing and annotation.</title>
        <authorList>
            <consortium name="The Broad Institute Genomics Platform"/>
            <consortium name="The Broad Institute Genome Sequencing Center for Infectious Disease"/>
            <person name="Wu L."/>
            <person name="Ma J."/>
        </authorList>
    </citation>
    <scope>NUCLEOTIDE SEQUENCE [LARGE SCALE GENOMIC DNA]</scope>
    <source>
        <strain evidence="3">JCM 16961</strain>
    </source>
</reference>
<organism evidence="2 3">
    <name type="scientific">Zhihengliuella alba</name>
    <dbReference type="NCBI Taxonomy" id="547018"/>
    <lineage>
        <taxon>Bacteria</taxon>
        <taxon>Bacillati</taxon>
        <taxon>Actinomycetota</taxon>
        <taxon>Actinomycetes</taxon>
        <taxon>Micrococcales</taxon>
        <taxon>Micrococcaceae</taxon>
        <taxon>Zhihengliuella</taxon>
    </lineage>
</organism>
<feature type="transmembrane region" description="Helical" evidence="1">
    <location>
        <begin position="416"/>
        <end position="438"/>
    </location>
</feature>
<feature type="transmembrane region" description="Helical" evidence="1">
    <location>
        <begin position="368"/>
        <end position="395"/>
    </location>
</feature>
<feature type="transmembrane region" description="Helical" evidence="1">
    <location>
        <begin position="165"/>
        <end position="183"/>
    </location>
</feature>
<dbReference type="Pfam" id="PF19877">
    <property type="entry name" value="DUF6350"/>
    <property type="match status" value="1"/>
</dbReference>
<feature type="transmembrane region" description="Helical" evidence="1">
    <location>
        <begin position="190"/>
        <end position="207"/>
    </location>
</feature>
<feature type="transmembrane region" description="Helical" evidence="1">
    <location>
        <begin position="41"/>
        <end position="61"/>
    </location>
</feature>
<protein>
    <submittedName>
        <fullName evidence="2">Uncharacterized protein</fullName>
    </submittedName>
</protein>
<accession>A0ABP7D859</accession>
<dbReference type="Proteomes" id="UP001501536">
    <property type="component" value="Unassembled WGS sequence"/>
</dbReference>
<feature type="transmembrane region" description="Helical" evidence="1">
    <location>
        <begin position="259"/>
        <end position="277"/>
    </location>
</feature>
<proteinExistence type="predicted"/>
<feature type="transmembrane region" description="Helical" evidence="1">
    <location>
        <begin position="325"/>
        <end position="348"/>
    </location>
</feature>
<keyword evidence="3" id="KW-1185">Reference proteome</keyword>
<evidence type="ECO:0000313" key="3">
    <source>
        <dbReference type="Proteomes" id="UP001501536"/>
    </source>
</evidence>
<keyword evidence="1" id="KW-0812">Transmembrane</keyword>
<keyword evidence="1" id="KW-1133">Transmembrane helix</keyword>
<feature type="transmembrane region" description="Helical" evidence="1">
    <location>
        <begin position="99"/>
        <end position="119"/>
    </location>
</feature>
<name>A0ABP7D859_9MICC</name>
<evidence type="ECO:0000256" key="1">
    <source>
        <dbReference type="SAM" id="Phobius"/>
    </source>
</evidence>
<feature type="transmembrane region" description="Helical" evidence="1">
    <location>
        <begin position="73"/>
        <end position="93"/>
    </location>
</feature>
<evidence type="ECO:0000313" key="2">
    <source>
        <dbReference type="EMBL" id="GAA3702209.1"/>
    </source>
</evidence>
<keyword evidence="1" id="KW-0472">Membrane</keyword>
<feature type="transmembrane region" description="Helical" evidence="1">
    <location>
        <begin position="140"/>
        <end position="159"/>
    </location>
</feature>
<dbReference type="EMBL" id="BAABCJ010000002">
    <property type="protein sequence ID" value="GAA3702209.1"/>
    <property type="molecule type" value="Genomic_DNA"/>
</dbReference>
<comment type="caution">
    <text evidence="2">The sequence shown here is derived from an EMBL/GenBank/DDBJ whole genome shotgun (WGS) entry which is preliminary data.</text>
</comment>
<sequence>MNKQPTRAPGTEPKPRLADRLRDVLRDGIPMPLFLQGALELLQTAVISAFLVVVPLVAVWFAGGFLDLDLAYLFRLCGQAWLLIHGVPLGLSIPGDGGAILTGTLSLTPLGLMLVPFLLASWSGRRIARASYSDNLWQGLVGALGAYALFELLTGFAVQTDEVDVNLVAAALVPLVVVGIGVVTGCRREAGSWARLIGVDLVAWIARTSQHARWAGSYVWAVIRSGVVAYFTALAAAALVLAVNLGFHWADMSNVYQQLRTGVVGGFLLTFGQLGLIPNASFWALSWISGGGFSIGAGSTLSALETTVGPLPAVPLLASLPSGEALASAWMLMALPGVAGFVAGWWFIREGEDHFDDWCALKMPYRWLSLTVSTVVLGLLVGAVAGLVSVAGSWISMGSVGLGRLTEVGPDVWTTALLLAGEVAVGTMLGALATPMFLHDPVLDDG</sequence>
<dbReference type="InterPro" id="IPR045931">
    <property type="entry name" value="DUF6350"/>
</dbReference>
<dbReference type="RefSeq" id="WP_344882269.1">
    <property type="nucleotide sequence ID" value="NZ_BAABCJ010000002.1"/>
</dbReference>
<gene>
    <name evidence="2" type="ORF">GCM10022377_14820</name>
</gene>